<evidence type="ECO:0000256" key="8">
    <source>
        <dbReference type="SAM" id="Phobius"/>
    </source>
</evidence>
<dbReference type="Gene3D" id="1.10.238.10">
    <property type="entry name" value="EF-hand"/>
    <property type="match status" value="1"/>
</dbReference>
<feature type="transmembrane region" description="Helical" evidence="8">
    <location>
        <begin position="134"/>
        <end position="155"/>
    </location>
</feature>
<feature type="transmembrane region" description="Helical" evidence="8">
    <location>
        <begin position="587"/>
        <end position="617"/>
    </location>
</feature>
<feature type="region of interest" description="Disordered" evidence="7">
    <location>
        <begin position="348"/>
        <end position="386"/>
    </location>
</feature>
<dbReference type="PROSITE" id="PS50222">
    <property type="entry name" value="EF_HAND_2"/>
    <property type="match status" value="2"/>
</dbReference>
<name>A0ABQ6N8I7_9STRA</name>
<evidence type="ECO:0000313" key="11">
    <source>
        <dbReference type="Proteomes" id="UP001165060"/>
    </source>
</evidence>
<feature type="transmembrane region" description="Helical" evidence="8">
    <location>
        <begin position="546"/>
        <end position="566"/>
    </location>
</feature>
<keyword evidence="11" id="KW-1185">Reference proteome</keyword>
<dbReference type="Gene3D" id="1.20.120.350">
    <property type="entry name" value="Voltage-gated potassium channels. Chain C"/>
    <property type="match status" value="2"/>
</dbReference>
<dbReference type="CDD" id="cd00051">
    <property type="entry name" value="EFh"/>
    <property type="match status" value="1"/>
</dbReference>
<dbReference type="SUPFAM" id="SSF47473">
    <property type="entry name" value="EF-hand"/>
    <property type="match status" value="1"/>
</dbReference>
<feature type="region of interest" description="Disordered" evidence="7">
    <location>
        <begin position="1"/>
        <end position="26"/>
    </location>
</feature>
<dbReference type="InterPro" id="IPR043203">
    <property type="entry name" value="VGCC_Ca_Na"/>
</dbReference>
<dbReference type="Gene3D" id="1.10.287.70">
    <property type="match status" value="2"/>
</dbReference>
<feature type="transmembrane region" description="Helical" evidence="8">
    <location>
        <begin position="64"/>
        <end position="82"/>
    </location>
</feature>
<keyword evidence="5 8" id="KW-0472">Membrane</keyword>
<feature type="coiled-coil region" evidence="6">
    <location>
        <begin position="700"/>
        <end position="727"/>
    </location>
</feature>
<protein>
    <recommendedName>
        <fullName evidence="9">EF-hand domain-containing protein</fullName>
    </recommendedName>
</protein>
<evidence type="ECO:0000256" key="3">
    <source>
        <dbReference type="ARBA" id="ARBA00022837"/>
    </source>
</evidence>
<keyword evidence="2 8" id="KW-0812">Transmembrane</keyword>
<keyword evidence="4 8" id="KW-1133">Transmembrane helix</keyword>
<feature type="region of interest" description="Disordered" evidence="7">
    <location>
        <begin position="313"/>
        <end position="335"/>
    </location>
</feature>
<dbReference type="InterPro" id="IPR002048">
    <property type="entry name" value="EF_hand_dom"/>
</dbReference>
<evidence type="ECO:0000256" key="1">
    <source>
        <dbReference type="ARBA" id="ARBA00004141"/>
    </source>
</evidence>
<proteinExistence type="predicted"/>
<evidence type="ECO:0000256" key="2">
    <source>
        <dbReference type="ARBA" id="ARBA00022692"/>
    </source>
</evidence>
<gene>
    <name evidence="10" type="ORF">TeGR_g3798</name>
</gene>
<evidence type="ECO:0000256" key="7">
    <source>
        <dbReference type="SAM" id="MobiDB-lite"/>
    </source>
</evidence>
<dbReference type="Pfam" id="PF13499">
    <property type="entry name" value="EF-hand_7"/>
    <property type="match status" value="1"/>
</dbReference>
<dbReference type="InterPro" id="IPR011992">
    <property type="entry name" value="EF-hand-dom_pair"/>
</dbReference>
<dbReference type="InterPro" id="IPR005821">
    <property type="entry name" value="Ion_trans_dom"/>
</dbReference>
<dbReference type="SMART" id="SM00054">
    <property type="entry name" value="EFh"/>
    <property type="match status" value="2"/>
</dbReference>
<feature type="domain" description="EF-hand" evidence="9">
    <location>
        <begin position="733"/>
        <end position="768"/>
    </location>
</feature>
<keyword evidence="3" id="KW-0106">Calcium</keyword>
<feature type="compositionally biased region" description="Basic and acidic residues" evidence="7">
    <location>
        <begin position="313"/>
        <end position="322"/>
    </location>
</feature>
<dbReference type="InterPro" id="IPR027359">
    <property type="entry name" value="Volt_channel_dom_sf"/>
</dbReference>
<dbReference type="Pfam" id="PF00520">
    <property type="entry name" value="Ion_trans"/>
    <property type="match status" value="2"/>
</dbReference>
<dbReference type="PANTHER" id="PTHR10037:SF62">
    <property type="entry name" value="SODIUM CHANNEL PROTEIN 60E"/>
    <property type="match status" value="1"/>
</dbReference>
<dbReference type="PANTHER" id="PTHR10037">
    <property type="entry name" value="VOLTAGE-GATED CATION CHANNEL CALCIUM AND SODIUM"/>
    <property type="match status" value="1"/>
</dbReference>
<reference evidence="10 11" key="1">
    <citation type="journal article" date="2023" name="Commun. Biol.">
        <title>Genome analysis of Parmales, the sister group of diatoms, reveals the evolutionary specialization of diatoms from phago-mixotrophs to photoautotrophs.</title>
        <authorList>
            <person name="Ban H."/>
            <person name="Sato S."/>
            <person name="Yoshikawa S."/>
            <person name="Yamada K."/>
            <person name="Nakamura Y."/>
            <person name="Ichinomiya M."/>
            <person name="Sato N."/>
            <person name="Blanc-Mathieu R."/>
            <person name="Endo H."/>
            <person name="Kuwata A."/>
            <person name="Ogata H."/>
        </authorList>
    </citation>
    <scope>NUCLEOTIDE SEQUENCE [LARGE SCALE GENOMIC DNA]</scope>
</reference>
<dbReference type="Proteomes" id="UP001165060">
    <property type="component" value="Unassembled WGS sequence"/>
</dbReference>
<feature type="domain" description="EF-hand" evidence="9">
    <location>
        <begin position="769"/>
        <end position="804"/>
    </location>
</feature>
<accession>A0ABQ6N8I7</accession>
<feature type="compositionally biased region" description="Basic and acidic residues" evidence="7">
    <location>
        <begin position="372"/>
        <end position="381"/>
    </location>
</feature>
<feature type="transmembrane region" description="Helical" evidence="8">
    <location>
        <begin position="176"/>
        <end position="209"/>
    </location>
</feature>
<feature type="transmembrane region" description="Helical" evidence="8">
    <location>
        <begin position="459"/>
        <end position="479"/>
    </location>
</feature>
<comment type="subcellular location">
    <subcellularLocation>
        <location evidence="1">Membrane</location>
        <topology evidence="1">Multi-pass membrane protein</topology>
    </subcellularLocation>
</comment>
<keyword evidence="6" id="KW-0175">Coiled coil</keyword>
<dbReference type="InterPro" id="IPR018247">
    <property type="entry name" value="EF_Hand_1_Ca_BS"/>
</dbReference>
<feature type="transmembrane region" description="Helical" evidence="8">
    <location>
        <begin position="678"/>
        <end position="700"/>
    </location>
</feature>
<dbReference type="PROSITE" id="PS00018">
    <property type="entry name" value="EF_HAND_1"/>
    <property type="match status" value="2"/>
</dbReference>
<dbReference type="EMBL" id="BRYB01001116">
    <property type="protein sequence ID" value="GMI43249.1"/>
    <property type="molecule type" value="Genomic_DNA"/>
</dbReference>
<evidence type="ECO:0000313" key="10">
    <source>
        <dbReference type="EMBL" id="GMI43249.1"/>
    </source>
</evidence>
<comment type="caution">
    <text evidence="10">The sequence shown here is derived from an EMBL/GenBank/DDBJ whole genome shotgun (WGS) entry which is preliminary data.</text>
</comment>
<evidence type="ECO:0000256" key="5">
    <source>
        <dbReference type="ARBA" id="ARBA00023136"/>
    </source>
</evidence>
<dbReference type="SUPFAM" id="SSF81324">
    <property type="entry name" value="Voltage-gated potassium channels"/>
    <property type="match status" value="2"/>
</dbReference>
<evidence type="ECO:0000256" key="4">
    <source>
        <dbReference type="ARBA" id="ARBA00022989"/>
    </source>
</evidence>
<organism evidence="10 11">
    <name type="scientific">Tetraparma gracilis</name>
    <dbReference type="NCBI Taxonomy" id="2962635"/>
    <lineage>
        <taxon>Eukaryota</taxon>
        <taxon>Sar</taxon>
        <taxon>Stramenopiles</taxon>
        <taxon>Ochrophyta</taxon>
        <taxon>Bolidophyceae</taxon>
        <taxon>Parmales</taxon>
        <taxon>Triparmaceae</taxon>
        <taxon>Tetraparma</taxon>
    </lineage>
</organism>
<evidence type="ECO:0000259" key="9">
    <source>
        <dbReference type="PROSITE" id="PS50222"/>
    </source>
</evidence>
<feature type="transmembrane region" description="Helical" evidence="8">
    <location>
        <begin position="281"/>
        <end position="304"/>
    </location>
</feature>
<evidence type="ECO:0000256" key="6">
    <source>
        <dbReference type="SAM" id="Coils"/>
    </source>
</evidence>
<sequence length="880" mass="98799">MAVGSEIAPTESNASNASENDEEEAVSPFTTDKYILPEEWSNPLAKAWIRMVAIPVRKVTESELFNNTILVAIIIAGVLVGIQTYDGMETNDVVNGIDMVILVTFCIEWLFKMLSEGLAPWRFFTGSEWRWNNFDAVIIVMCMPGLMDDFPVAILRLLRLMRLAKLVRKVPALQMIIMGLVGGLGSIGYILLLLFLVFYLFAIAGIYAFRDNDPFHWGDLFTALLTLFRGSTLEDWTDLMYINMFGCDQYPSIYVSVAEETPSNSAYWCSYPTSKNLLTQLFFVFFIVVSAMVMLSLFIGAVTMSMTESMEQMKEEDAEKAKAKNKAKQMKKIEDQKKLQAQVSELSSRSLRASASQGQLESAVSGDSMGENEGRGGSDRRSTRRLSMATVTSAIGLGDAEAEKIQESSRMQKLLLGAWEGVDLTDLMQEEEKAFSNPIRKKYYQLSRVAGTIAYDTRFVNFITIVIIIAGALVGIQTYDGYGEVTRQDQETLVLTTKCESSACNTCTTIDAIILYIFTLEIALKFIAEDNTPLKVLTDAWNAFDFLIVVASYLLGGGMVTMLRLLRLLRVLKLVRAFPQLQVIVQALMMGMASIGYIGVILMLVFYVFAIIGMILFKENDPWHFGTLHISMLSLFRAATFEDWTDIMYINMYGCDQYGYSSFSNECVDPYAWGAVSAIYFVIFVIIGGMVLLTLFIGVVTTSMDEAQQAQKEEQDMEQKVLDIKEKMQLLDVEVELYTKVFAMLDLDGGGTIEEEELRIGLEAVGKNPTDDELSEMLRLVDDDESGEIDLAEFMQFMVNLKQEREGKSVEHQEEAGKDFKKYVKVNARNNVAMHHTKQVEAGEVSHRERTVKVNAMNNVAMHHTNKVVPVEVSHKRKPS</sequence>